<comment type="caution">
    <text evidence="2">The sequence shown here is derived from an EMBL/GenBank/DDBJ whole genome shotgun (WGS) entry which is preliminary data.</text>
</comment>
<dbReference type="Proteomes" id="UP000005813">
    <property type="component" value="Unassembled WGS sequence"/>
</dbReference>
<organism evidence="2 3">
    <name type="scientific">Campylobacter upsaliensis JV21</name>
    <dbReference type="NCBI Taxonomy" id="888826"/>
    <lineage>
        <taxon>Bacteria</taxon>
        <taxon>Pseudomonadati</taxon>
        <taxon>Campylobacterota</taxon>
        <taxon>Epsilonproteobacteria</taxon>
        <taxon>Campylobacterales</taxon>
        <taxon>Campylobacteraceae</taxon>
        <taxon>Campylobacter</taxon>
    </lineage>
</organism>
<dbReference type="EMBL" id="AEPU01000037">
    <property type="protein sequence ID" value="EFU71067.1"/>
    <property type="molecule type" value="Genomic_DNA"/>
</dbReference>
<protein>
    <recommendedName>
        <fullName evidence="4">Plasmid replication protein RepL domain-containing protein</fullName>
    </recommendedName>
</protein>
<sequence length="308" mass="36118">MAIKKLDKIKYENKEVISKSDKALLVKFEKTNDFIQFFVENLEYVALNLTGTEARILFLCMMKMNYKNILVLTSDLRRTISGLMGITPSAVTQNLQGLIKKEVLIHLNPAEMSDEAKDEFNLTGFERKNYLVNPNIIGKGSFRDLTKVRQTVIKEFDFNKLEYKKELLYERSYDGLEQVIENAQEHKVKNINMIEHDKGRDIEVVIEEKQNEPIRAELEKVEPDLFSNLPNEELSNSFNSKDTNGEKDETLKDIDRIKKLIETEKERYVNREKEIYMMVDSLKDRLVKEGKIEEYMKFSETINKMLSF</sequence>
<dbReference type="RefSeq" id="WP_004278199.1">
    <property type="nucleotide sequence ID" value="NZ_GL622228.1"/>
</dbReference>
<evidence type="ECO:0000256" key="1">
    <source>
        <dbReference type="SAM" id="Coils"/>
    </source>
</evidence>
<reference evidence="2 3" key="1">
    <citation type="submission" date="2010-12" db="EMBL/GenBank/DDBJ databases">
        <authorList>
            <person name="Muzny D."/>
            <person name="Qin X."/>
            <person name="Buhay C."/>
            <person name="Dugan-Rocha S."/>
            <person name="Ding Y."/>
            <person name="Chen G."/>
            <person name="Hawes A."/>
            <person name="Holder M."/>
            <person name="Jhangiani S."/>
            <person name="Johnson A."/>
            <person name="Khan Z."/>
            <person name="Li Z."/>
            <person name="Liu W."/>
            <person name="Liu X."/>
            <person name="Perez L."/>
            <person name="Shen H."/>
            <person name="Wang Q."/>
            <person name="Watt J."/>
            <person name="Xi L."/>
            <person name="Xin Y."/>
            <person name="Zhou J."/>
            <person name="Deng J."/>
            <person name="Jiang H."/>
            <person name="Liu Y."/>
            <person name="Qu J."/>
            <person name="Song X.-Z."/>
            <person name="Zhang L."/>
            <person name="Villasana D."/>
            <person name="Johnson A."/>
            <person name="Liu J."/>
            <person name="Liyanage D."/>
            <person name="Lorensuhewa L."/>
            <person name="Robinson T."/>
            <person name="Song A."/>
            <person name="Song B.-B."/>
            <person name="Dinh H."/>
            <person name="Thornton R."/>
            <person name="Coyle M."/>
            <person name="Francisco L."/>
            <person name="Jackson L."/>
            <person name="Javaid M."/>
            <person name="Korchina V."/>
            <person name="Kovar C."/>
            <person name="Mata R."/>
            <person name="Mathew T."/>
            <person name="Ngo R."/>
            <person name="Nguyen L."/>
            <person name="Nguyen N."/>
            <person name="Okwuonu G."/>
            <person name="Ongeri F."/>
            <person name="Pham C."/>
            <person name="Simmons D."/>
            <person name="Wilczek-Boney K."/>
            <person name="Hale W."/>
            <person name="Jakkamsetti A."/>
            <person name="Pham P."/>
            <person name="Ruth R."/>
            <person name="San Lucas F."/>
            <person name="Warren J."/>
            <person name="Zhang J."/>
            <person name="Zhao Z."/>
            <person name="Zhou C."/>
            <person name="Zhu D."/>
            <person name="Lee S."/>
            <person name="Bess C."/>
            <person name="Blankenburg K."/>
            <person name="Forbes L."/>
            <person name="Fu Q."/>
            <person name="Gubbala S."/>
            <person name="Hirani K."/>
            <person name="Jayaseelan J.C."/>
            <person name="Lara F."/>
            <person name="Munidasa M."/>
            <person name="Palculict T."/>
            <person name="Patil S."/>
            <person name="Pu L.-L."/>
            <person name="Saada N."/>
            <person name="Tang L."/>
            <person name="Weissenberger G."/>
            <person name="Zhu Y."/>
            <person name="Hemphill L."/>
            <person name="Shang Y."/>
            <person name="Youmans B."/>
            <person name="Ayvaz T."/>
            <person name="Ross M."/>
            <person name="Santibanez J."/>
            <person name="Aqrawi P."/>
            <person name="Gross S."/>
            <person name="Joshi V."/>
            <person name="Fowler G."/>
            <person name="Nazareth L."/>
            <person name="Reid J."/>
            <person name="Worley K."/>
            <person name="Petrosino J."/>
            <person name="Highlander S."/>
            <person name="Gibbs R."/>
        </authorList>
    </citation>
    <scope>NUCLEOTIDE SEQUENCE [LARGE SCALE GENOMIC DNA]</scope>
    <source>
        <strain evidence="2 3">JV21</strain>
    </source>
</reference>
<accession>A0A828QVK6</accession>
<gene>
    <name evidence="2" type="ORF">HMPREF9400_1667</name>
</gene>
<feature type="coiled-coil region" evidence="1">
    <location>
        <begin position="247"/>
        <end position="274"/>
    </location>
</feature>
<dbReference type="AlphaFoldDB" id="A0A828QVK6"/>
<evidence type="ECO:0008006" key="4">
    <source>
        <dbReference type="Google" id="ProtNLM"/>
    </source>
</evidence>
<keyword evidence="1" id="KW-0175">Coiled coil</keyword>
<name>A0A828QVK6_CAMUP</name>
<evidence type="ECO:0000313" key="2">
    <source>
        <dbReference type="EMBL" id="EFU71067.1"/>
    </source>
</evidence>
<proteinExistence type="predicted"/>
<evidence type="ECO:0000313" key="3">
    <source>
        <dbReference type="Proteomes" id="UP000005813"/>
    </source>
</evidence>